<dbReference type="PANTHER" id="PTHR48111:SF40">
    <property type="entry name" value="PHOSPHATE REGULON TRANSCRIPTIONAL REGULATORY PROTEIN PHOB"/>
    <property type="match status" value="1"/>
</dbReference>
<dbReference type="InterPro" id="IPR036388">
    <property type="entry name" value="WH-like_DNA-bd_sf"/>
</dbReference>
<dbReference type="SUPFAM" id="SSF46894">
    <property type="entry name" value="C-terminal effector domain of the bipartite response regulators"/>
    <property type="match status" value="1"/>
</dbReference>
<dbReference type="CDD" id="cd00383">
    <property type="entry name" value="trans_reg_C"/>
    <property type="match status" value="1"/>
</dbReference>
<reference evidence="8 9" key="1">
    <citation type="submission" date="2019-11" db="EMBL/GenBank/DDBJ databases">
        <authorList>
            <person name="Zhang X.Y."/>
        </authorList>
    </citation>
    <scope>NUCLEOTIDE SEQUENCE [LARGE SCALE GENOMIC DNA]</scope>
    <source>
        <strain evidence="8 9">C176</strain>
    </source>
</reference>
<dbReference type="InterPro" id="IPR039420">
    <property type="entry name" value="WalR-like"/>
</dbReference>
<dbReference type="Gene3D" id="1.10.10.10">
    <property type="entry name" value="Winged helix-like DNA-binding domain superfamily/Winged helix DNA-binding domain"/>
    <property type="match status" value="1"/>
</dbReference>
<feature type="DNA-binding region" description="OmpR/PhoB-type" evidence="5">
    <location>
        <begin position="117"/>
        <end position="217"/>
    </location>
</feature>
<dbReference type="PROSITE" id="PS51755">
    <property type="entry name" value="OMPR_PHOB"/>
    <property type="match status" value="1"/>
</dbReference>
<keyword evidence="9" id="KW-1185">Reference proteome</keyword>
<feature type="modified residue" description="4-aspartylphosphate" evidence="4">
    <location>
        <position position="52"/>
    </location>
</feature>
<feature type="domain" description="Response regulatory" evidence="6">
    <location>
        <begin position="3"/>
        <end position="116"/>
    </location>
</feature>
<name>A0A6N7R051_9GAMM</name>
<proteinExistence type="predicted"/>
<dbReference type="InterPro" id="IPR011006">
    <property type="entry name" value="CheY-like_superfamily"/>
</dbReference>
<protein>
    <submittedName>
        <fullName evidence="8">Response regulator</fullName>
    </submittedName>
</protein>
<dbReference type="PROSITE" id="PS50110">
    <property type="entry name" value="RESPONSE_REGULATORY"/>
    <property type="match status" value="1"/>
</dbReference>
<dbReference type="InterPro" id="IPR016032">
    <property type="entry name" value="Sig_transdc_resp-reg_C-effctor"/>
</dbReference>
<accession>A0A6N7R051</accession>
<dbReference type="Pfam" id="PF00072">
    <property type="entry name" value="Response_reg"/>
    <property type="match status" value="1"/>
</dbReference>
<dbReference type="GO" id="GO:0005829">
    <property type="term" value="C:cytosol"/>
    <property type="evidence" value="ECO:0007669"/>
    <property type="project" value="TreeGrafter"/>
</dbReference>
<evidence type="ECO:0000256" key="2">
    <source>
        <dbReference type="ARBA" id="ARBA00023012"/>
    </source>
</evidence>
<gene>
    <name evidence="8" type="ORF">GH984_06155</name>
</gene>
<evidence type="ECO:0000259" key="6">
    <source>
        <dbReference type="PROSITE" id="PS50110"/>
    </source>
</evidence>
<dbReference type="RefSeq" id="WP_153719343.1">
    <property type="nucleotide sequence ID" value="NZ_WJPP01000003.1"/>
</dbReference>
<evidence type="ECO:0000256" key="3">
    <source>
        <dbReference type="ARBA" id="ARBA00023125"/>
    </source>
</evidence>
<dbReference type="Proteomes" id="UP000433788">
    <property type="component" value="Unassembled WGS sequence"/>
</dbReference>
<organism evidence="8 9">
    <name type="scientific">Spiribacter salilacus</name>
    <dbReference type="NCBI Taxonomy" id="2664894"/>
    <lineage>
        <taxon>Bacteria</taxon>
        <taxon>Pseudomonadati</taxon>
        <taxon>Pseudomonadota</taxon>
        <taxon>Gammaproteobacteria</taxon>
        <taxon>Chromatiales</taxon>
        <taxon>Ectothiorhodospiraceae</taxon>
        <taxon>Spiribacter</taxon>
    </lineage>
</organism>
<dbReference type="AlphaFoldDB" id="A0A6N7R051"/>
<feature type="domain" description="OmpR/PhoB-type" evidence="7">
    <location>
        <begin position="117"/>
        <end position="217"/>
    </location>
</feature>
<comment type="caution">
    <text evidence="8">The sequence shown here is derived from an EMBL/GenBank/DDBJ whole genome shotgun (WGS) entry which is preliminary data.</text>
</comment>
<dbReference type="PANTHER" id="PTHR48111">
    <property type="entry name" value="REGULATOR OF RPOS"/>
    <property type="match status" value="1"/>
</dbReference>
<keyword evidence="3 5" id="KW-0238">DNA-binding</keyword>
<evidence type="ECO:0000256" key="5">
    <source>
        <dbReference type="PROSITE-ProRule" id="PRU01091"/>
    </source>
</evidence>
<keyword evidence="2" id="KW-0902">Two-component regulatory system</keyword>
<dbReference type="InterPro" id="IPR001867">
    <property type="entry name" value="OmpR/PhoB-type_DNA-bd"/>
</dbReference>
<evidence type="ECO:0000256" key="4">
    <source>
        <dbReference type="PROSITE-ProRule" id="PRU00169"/>
    </source>
</evidence>
<dbReference type="GO" id="GO:0000156">
    <property type="term" value="F:phosphorelay response regulator activity"/>
    <property type="evidence" value="ECO:0007669"/>
    <property type="project" value="TreeGrafter"/>
</dbReference>
<evidence type="ECO:0000256" key="1">
    <source>
        <dbReference type="ARBA" id="ARBA00022553"/>
    </source>
</evidence>
<dbReference type="SMART" id="SM00448">
    <property type="entry name" value="REC"/>
    <property type="match status" value="1"/>
</dbReference>
<keyword evidence="1 4" id="KW-0597">Phosphoprotein</keyword>
<dbReference type="SMART" id="SM00862">
    <property type="entry name" value="Trans_reg_C"/>
    <property type="match status" value="1"/>
</dbReference>
<dbReference type="InterPro" id="IPR001789">
    <property type="entry name" value="Sig_transdc_resp-reg_receiver"/>
</dbReference>
<dbReference type="SUPFAM" id="SSF52172">
    <property type="entry name" value="CheY-like"/>
    <property type="match status" value="1"/>
</dbReference>
<evidence type="ECO:0000259" key="7">
    <source>
        <dbReference type="PROSITE" id="PS51755"/>
    </source>
</evidence>
<dbReference type="GO" id="GO:0006355">
    <property type="term" value="P:regulation of DNA-templated transcription"/>
    <property type="evidence" value="ECO:0007669"/>
    <property type="project" value="InterPro"/>
</dbReference>
<evidence type="ECO:0000313" key="9">
    <source>
        <dbReference type="Proteomes" id="UP000433788"/>
    </source>
</evidence>
<dbReference type="GO" id="GO:0000976">
    <property type="term" value="F:transcription cis-regulatory region binding"/>
    <property type="evidence" value="ECO:0007669"/>
    <property type="project" value="TreeGrafter"/>
</dbReference>
<dbReference type="GO" id="GO:0032993">
    <property type="term" value="C:protein-DNA complex"/>
    <property type="evidence" value="ECO:0007669"/>
    <property type="project" value="TreeGrafter"/>
</dbReference>
<dbReference type="EMBL" id="WJPP01000003">
    <property type="protein sequence ID" value="MRH78284.1"/>
    <property type="molecule type" value="Genomic_DNA"/>
</dbReference>
<sequence>MQDVLILEDEKDLRDTMVEFMQSMGHDAIGVGSVEEADAWLTHQDARVLVVDLTLPGEGGLSWLRRRPELKERGIIMVTAAGSDNERIAGRLAGADSYFVKPVNLVELGMSVKNLTERLAYVKAWQLDSLTWTLTAPHGDSIKLTASERRFMEALAMTPGIAVNRHDIILRLGEDPKVYDQRRLEILVRRLRSKITDSLNCDPPISTARSVGYAFTSDLEWVE</sequence>
<evidence type="ECO:0000313" key="8">
    <source>
        <dbReference type="EMBL" id="MRH78284.1"/>
    </source>
</evidence>
<dbReference type="Gene3D" id="3.40.50.2300">
    <property type="match status" value="1"/>
</dbReference>
<dbReference type="Pfam" id="PF00486">
    <property type="entry name" value="Trans_reg_C"/>
    <property type="match status" value="1"/>
</dbReference>